<feature type="compositionally biased region" description="Basic and acidic residues" evidence="1">
    <location>
        <begin position="12"/>
        <end position="21"/>
    </location>
</feature>
<feature type="compositionally biased region" description="Low complexity" evidence="1">
    <location>
        <begin position="334"/>
        <end position="345"/>
    </location>
</feature>
<dbReference type="AlphaFoldDB" id="A0A183U8P8"/>
<name>A0A183U8P8_TOXCA</name>
<dbReference type="Gene3D" id="3.40.395.10">
    <property type="entry name" value="Adenoviral Proteinase, Chain A"/>
    <property type="match status" value="1"/>
</dbReference>
<dbReference type="SUPFAM" id="SSF54001">
    <property type="entry name" value="Cysteine proteinases"/>
    <property type="match status" value="1"/>
</dbReference>
<proteinExistence type="predicted"/>
<accession>A0A183U8P8</accession>
<organism evidence="3 4">
    <name type="scientific">Toxocara canis</name>
    <name type="common">Canine roundworm</name>
    <dbReference type="NCBI Taxonomy" id="6265"/>
    <lineage>
        <taxon>Eukaryota</taxon>
        <taxon>Metazoa</taxon>
        <taxon>Ecdysozoa</taxon>
        <taxon>Nematoda</taxon>
        <taxon>Chromadorea</taxon>
        <taxon>Rhabditida</taxon>
        <taxon>Spirurina</taxon>
        <taxon>Ascaridomorpha</taxon>
        <taxon>Ascaridoidea</taxon>
        <taxon>Toxocaridae</taxon>
        <taxon>Toxocara</taxon>
    </lineage>
</organism>
<dbReference type="Proteomes" id="UP000050794">
    <property type="component" value="Unassembled WGS sequence"/>
</dbReference>
<feature type="region of interest" description="Disordered" evidence="1">
    <location>
        <begin position="334"/>
        <end position="384"/>
    </location>
</feature>
<reference evidence="4" key="1">
    <citation type="submission" date="2016-06" db="UniProtKB">
        <authorList>
            <consortium name="WormBaseParasite"/>
        </authorList>
    </citation>
    <scope>IDENTIFICATION</scope>
</reference>
<protein>
    <submittedName>
        <fullName evidence="4">ULP_PROTEASE domain-containing protein</fullName>
    </submittedName>
</protein>
<feature type="compositionally biased region" description="Polar residues" evidence="1">
    <location>
        <begin position="31"/>
        <end position="41"/>
    </location>
</feature>
<keyword evidence="3" id="KW-1185">Reference proteome</keyword>
<reference evidence="2 3" key="2">
    <citation type="submission" date="2018-11" db="EMBL/GenBank/DDBJ databases">
        <authorList>
            <consortium name="Pathogen Informatics"/>
        </authorList>
    </citation>
    <scope>NUCLEOTIDE SEQUENCE [LARGE SCALE GENOMIC DNA]</scope>
</reference>
<dbReference type="WBParaSite" id="TCNE_0000486801-mRNA-1">
    <property type="protein sequence ID" value="TCNE_0000486801-mRNA-1"/>
    <property type="gene ID" value="TCNE_0000486801"/>
</dbReference>
<evidence type="ECO:0000313" key="4">
    <source>
        <dbReference type="WBParaSite" id="TCNE_0000486801-mRNA-1"/>
    </source>
</evidence>
<feature type="region of interest" description="Disordered" evidence="1">
    <location>
        <begin position="1"/>
        <end position="59"/>
    </location>
</feature>
<evidence type="ECO:0000313" key="3">
    <source>
        <dbReference type="Proteomes" id="UP000050794"/>
    </source>
</evidence>
<evidence type="ECO:0000313" key="2">
    <source>
        <dbReference type="EMBL" id="VDM32903.1"/>
    </source>
</evidence>
<dbReference type="InterPro" id="IPR038765">
    <property type="entry name" value="Papain-like_cys_pep_sf"/>
</dbReference>
<dbReference type="EMBL" id="UYWY01009571">
    <property type="protein sequence ID" value="VDM32903.1"/>
    <property type="molecule type" value="Genomic_DNA"/>
</dbReference>
<gene>
    <name evidence="2" type="ORF">TCNE_LOCUS4868</name>
</gene>
<evidence type="ECO:0000256" key="1">
    <source>
        <dbReference type="SAM" id="MobiDB-lite"/>
    </source>
</evidence>
<sequence>MPRLKRKSGMQRAREAKEARRLGGKCVEGDPTSTENGNALSTIGGESFPTVRGTVKKGKRGKREKIKAVVDQERSGVVVDANTAGEVLTSMTPTGLALCDRLQKFAFKSPLAPPTPAPPPTAYLPDCIAEHVQLVQAIIGSEVGEPSLRDLLDPVGWLDAQTVFAYLESVAAGADISVAVVQPYIWMLRLANAEFIAPFSYVRHFIRNYVDDCELLLLPIVLPGHHVLGAYRRSTATFQYYDSLHNPISEETRAAVKDMLDVLHPGVDHIFVNSMEAVRQHDSSSCGVIVCFTALQLIAGLPTNHIPFDSNRFRTVIYNTLTAEREQRRASAVAHSAHATSTAARDTVPEGGTVVGNAEVTPCSTSRTRAGRKTAASIEGVATP</sequence>